<dbReference type="InterPro" id="IPR019734">
    <property type="entry name" value="TPR_rpt"/>
</dbReference>
<dbReference type="SMART" id="SM00028">
    <property type="entry name" value="TPR"/>
    <property type="match status" value="3"/>
</dbReference>
<dbReference type="HOGENOM" id="CLU_028335_0_0_7"/>
<evidence type="ECO:0000313" key="5">
    <source>
        <dbReference type="EMBL" id="AGP36097.1"/>
    </source>
</evidence>
<sequence>MPERDDPRPSTREVAAEEFLFHLHRGSELLQDNRVHAAKAELERALSLQPSDPKGQDLLGIVYFRLGLYPRAIAIYERLIQAHPEAVEPRINLALSYLKTGQPAQARSELEKALDQNPKHQRAWGYLGLAFQRMGDYERASHAFAAGGHDAMARRLLDMTGGSTGRYPAEPPDTEDQPPVEARAEARAEVQRAAGEAVQALDRAGAGFRHDSDLPRIPSGTWSAIEPGRETMPTIPAPPSLRSLGADGRGGGAAGAAMPSRSPAPRGGAAPTVPSMAAVQAPPGGGAAPAVRRGSMAPEEPSMTGRFTVPVAAAGDAALAGRKAAARSSSSSLPPPTAAPGTPPPSTTPLAVQPPEALLSVARERLLVFPRDVAVARHASGVVLVQAAKGFVARLDALRTMSTLPGTATHVLKRQARGRVFDEPLGGPSTPFVEIGARCELVLGALEGRRLHAVTLGEEPIFLREDVLVGFELPIGYENGRLPAGDGEAVAMVQLRGRGHMVLSVPERAAALEIAPSRPTSMRATAVLGWMGRLLPRTLPATEAPGGLQGFVTFGGEGMVLVDGR</sequence>
<dbReference type="Pfam" id="PF13371">
    <property type="entry name" value="TPR_9"/>
    <property type="match status" value="1"/>
</dbReference>
<dbReference type="PANTHER" id="PTHR45586:SF1">
    <property type="entry name" value="LIPOPOLYSACCHARIDE ASSEMBLY PROTEIN B"/>
    <property type="match status" value="1"/>
</dbReference>
<keyword evidence="2 3" id="KW-0802">TPR repeat</keyword>
<feature type="region of interest" description="Disordered" evidence="4">
    <location>
        <begin position="209"/>
        <end position="303"/>
    </location>
</feature>
<proteinExistence type="predicted"/>
<dbReference type="KEGG" id="scu:SCE1572_17270"/>
<evidence type="ECO:0000256" key="4">
    <source>
        <dbReference type="SAM" id="MobiDB-lite"/>
    </source>
</evidence>
<feature type="compositionally biased region" description="Low complexity" evidence="4">
    <location>
        <begin position="255"/>
        <end position="267"/>
    </location>
</feature>
<feature type="repeat" description="TPR" evidence="3">
    <location>
        <begin position="53"/>
        <end position="86"/>
    </location>
</feature>
<dbReference type="PANTHER" id="PTHR45586">
    <property type="entry name" value="TPR REPEAT-CONTAINING PROTEIN PA4667"/>
    <property type="match status" value="1"/>
</dbReference>
<keyword evidence="1" id="KW-0677">Repeat</keyword>
<name>S4XSE2_SORCE</name>
<feature type="repeat" description="TPR" evidence="3">
    <location>
        <begin position="87"/>
        <end position="120"/>
    </location>
</feature>
<accession>S4XSE2</accession>
<dbReference type="InterPro" id="IPR051012">
    <property type="entry name" value="CellSynth/LPSAsmb/PSIAsmb"/>
</dbReference>
<dbReference type="PROSITE" id="PS50005">
    <property type="entry name" value="TPR"/>
    <property type="match status" value="2"/>
</dbReference>
<evidence type="ECO:0000256" key="3">
    <source>
        <dbReference type="PROSITE-ProRule" id="PRU00339"/>
    </source>
</evidence>
<dbReference type="EMBL" id="CP003969">
    <property type="protein sequence ID" value="AGP36097.1"/>
    <property type="molecule type" value="Genomic_DNA"/>
</dbReference>
<organism evidence="5 6">
    <name type="scientific">Sorangium cellulosum So0157-2</name>
    <dbReference type="NCBI Taxonomy" id="1254432"/>
    <lineage>
        <taxon>Bacteria</taxon>
        <taxon>Pseudomonadati</taxon>
        <taxon>Myxococcota</taxon>
        <taxon>Polyangia</taxon>
        <taxon>Polyangiales</taxon>
        <taxon>Polyangiaceae</taxon>
        <taxon>Sorangium</taxon>
    </lineage>
</organism>
<dbReference type="Pfam" id="PF13181">
    <property type="entry name" value="TPR_8"/>
    <property type="match status" value="1"/>
</dbReference>
<evidence type="ECO:0000256" key="2">
    <source>
        <dbReference type="ARBA" id="ARBA00022803"/>
    </source>
</evidence>
<dbReference type="PATRIC" id="fig|1254432.3.peg.3904"/>
<evidence type="ECO:0000313" key="6">
    <source>
        <dbReference type="Proteomes" id="UP000014803"/>
    </source>
</evidence>
<dbReference type="SUPFAM" id="SSF48452">
    <property type="entry name" value="TPR-like"/>
    <property type="match status" value="1"/>
</dbReference>
<feature type="compositionally biased region" description="Pro residues" evidence="4">
    <location>
        <begin position="333"/>
        <end position="347"/>
    </location>
</feature>
<reference evidence="5 6" key="1">
    <citation type="journal article" date="2013" name="Sci. Rep.">
        <title>Extraordinary expansion of a Sorangium cellulosum genome from an alkaline milieu.</title>
        <authorList>
            <person name="Han K."/>
            <person name="Li Z.F."/>
            <person name="Peng R."/>
            <person name="Zhu L.P."/>
            <person name="Zhou T."/>
            <person name="Wang L.G."/>
            <person name="Li S.G."/>
            <person name="Zhang X.B."/>
            <person name="Hu W."/>
            <person name="Wu Z.H."/>
            <person name="Qin N."/>
            <person name="Li Y.Z."/>
        </authorList>
    </citation>
    <scope>NUCLEOTIDE SEQUENCE [LARGE SCALE GENOMIC DNA]</scope>
    <source>
        <strain evidence="5 6">So0157-2</strain>
    </source>
</reference>
<dbReference type="RefSeq" id="WP_020735398.1">
    <property type="nucleotide sequence ID" value="NC_021658.1"/>
</dbReference>
<dbReference type="Gene3D" id="1.25.40.10">
    <property type="entry name" value="Tetratricopeptide repeat domain"/>
    <property type="match status" value="1"/>
</dbReference>
<protein>
    <submittedName>
        <fullName evidence="5">Uncharacterized protein</fullName>
    </submittedName>
</protein>
<dbReference type="AlphaFoldDB" id="S4XSE2"/>
<dbReference type="OrthoDB" id="5507417at2"/>
<evidence type="ECO:0000256" key="1">
    <source>
        <dbReference type="ARBA" id="ARBA00022737"/>
    </source>
</evidence>
<feature type="region of interest" description="Disordered" evidence="4">
    <location>
        <begin position="320"/>
        <end position="352"/>
    </location>
</feature>
<dbReference type="eggNOG" id="COG0457">
    <property type="taxonomic scope" value="Bacteria"/>
</dbReference>
<feature type="compositionally biased region" description="Low complexity" evidence="4">
    <location>
        <begin position="320"/>
        <end position="332"/>
    </location>
</feature>
<dbReference type="STRING" id="1254432.SCE1572_17270"/>
<dbReference type="InterPro" id="IPR011990">
    <property type="entry name" value="TPR-like_helical_dom_sf"/>
</dbReference>
<gene>
    <name evidence="5" type="ORF">SCE1572_17270</name>
</gene>
<dbReference type="Proteomes" id="UP000014803">
    <property type="component" value="Chromosome"/>
</dbReference>